<evidence type="ECO:0000313" key="2">
    <source>
        <dbReference type="Proteomes" id="UP001061302"/>
    </source>
</evidence>
<dbReference type="PANTHER" id="PTHR38765">
    <property type="entry name" value="DUF484 DOMAIN-CONTAINING PROTEIN"/>
    <property type="match status" value="1"/>
</dbReference>
<name>A0ABY6DLQ8_9NEIS</name>
<organism evidence="1 2">
    <name type="scientific">Chitiniphilus purpureus</name>
    <dbReference type="NCBI Taxonomy" id="2981137"/>
    <lineage>
        <taxon>Bacteria</taxon>
        <taxon>Pseudomonadati</taxon>
        <taxon>Pseudomonadota</taxon>
        <taxon>Betaproteobacteria</taxon>
        <taxon>Neisseriales</taxon>
        <taxon>Chitinibacteraceae</taxon>
        <taxon>Chitiniphilus</taxon>
    </lineage>
</organism>
<sequence>MQSQEVLAWLKNNPGFFDDYADDMAEIFVPHNHRGQAVSLAERQLLTLRDKTRALESRLTELLQFGEDNDAISDKLHRLTLDLIQAEDLSGVIGTLEYHLRERFRVPHVAIRLWLPSDSGLREFERVGESVVRLAQNLVSPYCGPYVTEEVLAWFDEAGPQLKSFAQFALRTGEEPFGILVLASEDEERFYPDMGTLYLQRLSELVSAAVRRLVPTTVPVQVEEIPDGGPAAS</sequence>
<dbReference type="InterPro" id="IPR007435">
    <property type="entry name" value="DUF484"/>
</dbReference>
<dbReference type="Proteomes" id="UP001061302">
    <property type="component" value="Chromosome"/>
</dbReference>
<keyword evidence="2" id="KW-1185">Reference proteome</keyword>
<dbReference type="RefSeq" id="WP_263124528.1">
    <property type="nucleotide sequence ID" value="NZ_CP106753.1"/>
</dbReference>
<reference evidence="1" key="1">
    <citation type="submission" date="2022-10" db="EMBL/GenBank/DDBJ databases">
        <title>Chitiniphilus purpureus sp. nov., a novel chitin-degrading bacterium isolated from crawfish pond sediment.</title>
        <authorList>
            <person name="Li K."/>
        </authorList>
    </citation>
    <scope>NUCLEOTIDE SEQUENCE</scope>
    <source>
        <strain evidence="1">CD1</strain>
    </source>
</reference>
<dbReference type="SUPFAM" id="SSF55781">
    <property type="entry name" value="GAF domain-like"/>
    <property type="match status" value="1"/>
</dbReference>
<evidence type="ECO:0000313" key="1">
    <source>
        <dbReference type="EMBL" id="UXY15138.1"/>
    </source>
</evidence>
<dbReference type="Pfam" id="PF04340">
    <property type="entry name" value="DUF484"/>
    <property type="match status" value="1"/>
</dbReference>
<proteinExistence type="predicted"/>
<accession>A0ABY6DLQ8</accession>
<dbReference type="InterPro" id="IPR029016">
    <property type="entry name" value="GAF-like_dom_sf"/>
</dbReference>
<protein>
    <submittedName>
        <fullName evidence="1">DUF484 family protein</fullName>
    </submittedName>
</protein>
<dbReference type="EMBL" id="CP106753">
    <property type="protein sequence ID" value="UXY15138.1"/>
    <property type="molecule type" value="Genomic_DNA"/>
</dbReference>
<gene>
    <name evidence="1" type="ORF">N8I74_17770</name>
</gene>
<dbReference type="PANTHER" id="PTHR38765:SF1">
    <property type="entry name" value="DUF484 DOMAIN-CONTAINING PROTEIN"/>
    <property type="match status" value="1"/>
</dbReference>
<dbReference type="Gene3D" id="3.30.450.40">
    <property type="match status" value="1"/>
</dbReference>